<proteinExistence type="predicted"/>
<keyword evidence="3" id="KW-1185">Reference proteome</keyword>
<name>U1GC58_ENDPU</name>
<accession>U1GC58</accession>
<evidence type="ECO:0000313" key="3">
    <source>
        <dbReference type="Proteomes" id="UP000019373"/>
    </source>
</evidence>
<organism evidence="2 3">
    <name type="scientific">Endocarpon pusillum (strain Z07020 / HMAS-L-300199)</name>
    <name type="common">Lichen-forming fungus</name>
    <dbReference type="NCBI Taxonomy" id="1263415"/>
    <lineage>
        <taxon>Eukaryota</taxon>
        <taxon>Fungi</taxon>
        <taxon>Dikarya</taxon>
        <taxon>Ascomycota</taxon>
        <taxon>Pezizomycotina</taxon>
        <taxon>Eurotiomycetes</taxon>
        <taxon>Chaetothyriomycetidae</taxon>
        <taxon>Verrucariales</taxon>
        <taxon>Verrucariaceae</taxon>
        <taxon>Endocarpon</taxon>
    </lineage>
</organism>
<feature type="region of interest" description="Disordered" evidence="1">
    <location>
        <begin position="97"/>
        <end position="119"/>
    </location>
</feature>
<dbReference type="EMBL" id="KE720818">
    <property type="protein sequence ID" value="ERF75147.1"/>
    <property type="molecule type" value="Genomic_DNA"/>
</dbReference>
<sequence length="261" mass="29107">MTRTNQEAKGPSLSVSSLVEPPAGGASTIFSALQPRSDVEATAPNRGITSVTDSGNGGDPIQLRGCWARRTKYKKVADWRGKGPRRIGVRQKRSYTLLKKDSPKSRTTPRLNKGYKGSESPLLNLPAEMRLEIWKLLLPHNEDPRVMCEGQPRRRKGQAVTLCSRCDELDLLKIHHQVRSELAPLFAMRRAVSQFCTEACAKRFMDEIACYEELGVSKAVIETIHIDLLKPAWCGKGRLMAKQRVMAGLSDPTYTFQVTLT</sequence>
<dbReference type="AlphaFoldDB" id="U1GC58"/>
<dbReference type="RefSeq" id="XP_007787494.1">
    <property type="nucleotide sequence ID" value="XM_007789304.1"/>
</dbReference>
<gene>
    <name evidence="2" type="ORF">EPUS_06187</name>
</gene>
<feature type="region of interest" description="Disordered" evidence="1">
    <location>
        <begin position="1"/>
        <end position="63"/>
    </location>
</feature>
<evidence type="ECO:0000256" key="1">
    <source>
        <dbReference type="SAM" id="MobiDB-lite"/>
    </source>
</evidence>
<reference evidence="3" key="1">
    <citation type="journal article" date="2014" name="BMC Genomics">
        <title>Genome characteristics reveal the impact of lichenization on lichen-forming fungus Endocarpon pusillum Hedwig (Verrucariales, Ascomycota).</title>
        <authorList>
            <person name="Wang Y.-Y."/>
            <person name="Liu B."/>
            <person name="Zhang X.-Y."/>
            <person name="Zhou Q.-M."/>
            <person name="Zhang T."/>
            <person name="Li H."/>
            <person name="Yu Y.-F."/>
            <person name="Zhang X.-L."/>
            <person name="Hao X.-Y."/>
            <person name="Wang M."/>
            <person name="Wang L."/>
            <person name="Wei J.-C."/>
        </authorList>
    </citation>
    <scope>NUCLEOTIDE SEQUENCE [LARGE SCALE GENOMIC DNA]</scope>
    <source>
        <strain evidence="3">Z07020 / HMAS-L-300199</strain>
    </source>
</reference>
<dbReference type="GeneID" id="19241131"/>
<dbReference type="HOGENOM" id="CLU_1065702_0_0_1"/>
<evidence type="ECO:0000313" key="2">
    <source>
        <dbReference type="EMBL" id="ERF75147.1"/>
    </source>
</evidence>
<dbReference type="Proteomes" id="UP000019373">
    <property type="component" value="Unassembled WGS sequence"/>
</dbReference>
<protein>
    <submittedName>
        <fullName evidence="2">Uncharacterized protein</fullName>
    </submittedName>
</protein>